<reference evidence="8 9" key="1">
    <citation type="submission" date="2017-09" db="EMBL/GenBank/DDBJ databases">
        <title>WGS assembly of Aquilegia coerulea Goldsmith.</title>
        <authorList>
            <person name="Hodges S."/>
            <person name="Kramer E."/>
            <person name="Nordborg M."/>
            <person name="Tomkins J."/>
            <person name="Borevitz J."/>
            <person name="Derieg N."/>
            <person name="Yan J."/>
            <person name="Mihaltcheva S."/>
            <person name="Hayes R.D."/>
            <person name="Rokhsar D."/>
        </authorList>
    </citation>
    <scope>NUCLEOTIDE SEQUENCE [LARGE SCALE GENOMIC DNA]</scope>
    <source>
        <strain evidence="9">cv. Goldsmith</strain>
    </source>
</reference>
<dbReference type="GO" id="GO:0005524">
    <property type="term" value="F:ATP binding"/>
    <property type="evidence" value="ECO:0007669"/>
    <property type="project" value="UniProtKB-KW"/>
</dbReference>
<keyword evidence="6" id="KW-0645">Protease</keyword>
<dbReference type="AlphaFoldDB" id="A0A2G5EQ51"/>
<evidence type="ECO:0000313" key="8">
    <source>
        <dbReference type="EMBL" id="PIA57868.1"/>
    </source>
</evidence>
<organism evidence="8 9">
    <name type="scientific">Aquilegia coerulea</name>
    <name type="common">Rocky mountain columbine</name>
    <dbReference type="NCBI Taxonomy" id="218851"/>
    <lineage>
        <taxon>Eukaryota</taxon>
        <taxon>Viridiplantae</taxon>
        <taxon>Streptophyta</taxon>
        <taxon>Embryophyta</taxon>
        <taxon>Tracheophyta</taxon>
        <taxon>Spermatophyta</taxon>
        <taxon>Magnoliopsida</taxon>
        <taxon>Ranunculales</taxon>
        <taxon>Ranunculaceae</taxon>
        <taxon>Thalictroideae</taxon>
        <taxon>Aquilegia</taxon>
    </lineage>
</organism>
<dbReference type="InterPro" id="IPR003959">
    <property type="entry name" value="ATPase_AAA_core"/>
</dbReference>
<comment type="cofactor">
    <cofactor evidence="1">
        <name>Zn(2+)</name>
        <dbReference type="ChEBI" id="CHEBI:29105"/>
    </cofactor>
</comment>
<accession>A0A2G5EQ51</accession>
<keyword evidence="4" id="KW-0862">Zinc</keyword>
<dbReference type="GO" id="GO:0005745">
    <property type="term" value="C:m-AAA complex"/>
    <property type="evidence" value="ECO:0007669"/>
    <property type="project" value="TreeGrafter"/>
</dbReference>
<evidence type="ECO:0000256" key="6">
    <source>
        <dbReference type="ARBA" id="ARBA00023049"/>
    </source>
</evidence>
<evidence type="ECO:0000256" key="3">
    <source>
        <dbReference type="ARBA" id="ARBA00022741"/>
    </source>
</evidence>
<protein>
    <recommendedName>
        <fullName evidence="7">AAA+ ATPase domain-containing protein</fullName>
    </recommendedName>
</protein>
<dbReference type="InterPro" id="IPR050928">
    <property type="entry name" value="ATP-dep_Zn_Metalloprotease"/>
</dbReference>
<dbReference type="STRING" id="218851.A0A2G5EQ51"/>
<gene>
    <name evidence="8" type="ORF">AQUCO_00500052v1</name>
</gene>
<proteinExistence type="predicted"/>
<dbReference type="SMART" id="SM00382">
    <property type="entry name" value="AAA"/>
    <property type="match status" value="1"/>
</dbReference>
<keyword evidence="6" id="KW-0482">Metalloprotease</keyword>
<dbReference type="InterPro" id="IPR003593">
    <property type="entry name" value="AAA+_ATPase"/>
</dbReference>
<keyword evidence="5" id="KW-0067">ATP-binding</keyword>
<dbReference type="OrthoDB" id="1413014at2759"/>
<evidence type="ECO:0000256" key="4">
    <source>
        <dbReference type="ARBA" id="ARBA00022833"/>
    </source>
</evidence>
<dbReference type="Proteomes" id="UP000230069">
    <property type="component" value="Unassembled WGS sequence"/>
</dbReference>
<dbReference type="Pfam" id="PF00004">
    <property type="entry name" value="AAA"/>
    <property type="match status" value="1"/>
</dbReference>
<dbReference type="GO" id="GO:0034982">
    <property type="term" value="P:mitochondrial protein processing"/>
    <property type="evidence" value="ECO:0007669"/>
    <property type="project" value="TreeGrafter"/>
</dbReference>
<evidence type="ECO:0000259" key="7">
    <source>
        <dbReference type="SMART" id="SM00382"/>
    </source>
</evidence>
<dbReference type="GO" id="GO:0008237">
    <property type="term" value="F:metallopeptidase activity"/>
    <property type="evidence" value="ECO:0007669"/>
    <property type="project" value="UniProtKB-KW"/>
</dbReference>
<dbReference type="EMBL" id="KZ305022">
    <property type="protein sequence ID" value="PIA57868.1"/>
    <property type="molecule type" value="Genomic_DNA"/>
</dbReference>
<dbReference type="PANTHER" id="PTHR43655">
    <property type="entry name" value="ATP-DEPENDENT PROTEASE"/>
    <property type="match status" value="1"/>
</dbReference>
<name>A0A2G5EQ51_AQUCA</name>
<sequence>MDGERIYQELQHFHAISSTKVCFRDLVGCDELKQEILDIVHFFKNQKLYEELGAKMIKGALLVGPPGTGKKLFAEATAVESGISFLSVSASNFIGVGPSGMRSLFSQAQRSAPCILFIDEFNAIATDQNHRDALNQFLLEMDLLKSTTGVIIFAGTNMVERLEKILLMPGRFECQIKIDTPDIQGCSQFLQTKRKMIIDPQASNSFTALATGANNETVFSAVSNLSESFAALTTGANNETGFSEAALIGVEKKTDGHFGWIMSMGASVDKNMTECLGIRTGALEELAVIGPRRDRIPVFMTRLDGSTGGFSINLNSYCSKL</sequence>
<dbReference type="GO" id="GO:0046872">
    <property type="term" value="F:metal ion binding"/>
    <property type="evidence" value="ECO:0007669"/>
    <property type="project" value="UniProtKB-KW"/>
</dbReference>
<dbReference type="InterPro" id="IPR027417">
    <property type="entry name" value="P-loop_NTPase"/>
</dbReference>
<keyword evidence="2" id="KW-0479">Metal-binding</keyword>
<dbReference type="InParanoid" id="A0A2G5EQ51"/>
<evidence type="ECO:0000313" key="9">
    <source>
        <dbReference type="Proteomes" id="UP000230069"/>
    </source>
</evidence>
<feature type="domain" description="AAA+ ATPase" evidence="7">
    <location>
        <begin position="56"/>
        <end position="182"/>
    </location>
</feature>
<evidence type="ECO:0000256" key="1">
    <source>
        <dbReference type="ARBA" id="ARBA00001947"/>
    </source>
</evidence>
<dbReference type="Gene3D" id="3.40.50.300">
    <property type="entry name" value="P-loop containing nucleotide triphosphate hydrolases"/>
    <property type="match status" value="1"/>
</dbReference>
<evidence type="ECO:0000256" key="2">
    <source>
        <dbReference type="ARBA" id="ARBA00022723"/>
    </source>
</evidence>
<dbReference type="PANTHER" id="PTHR43655:SF2">
    <property type="entry name" value="AFG3 LIKE MATRIX AAA PEPTIDASE SUBUNIT 2, ISOFORM A"/>
    <property type="match status" value="1"/>
</dbReference>
<keyword evidence="3" id="KW-0547">Nucleotide-binding</keyword>
<keyword evidence="9" id="KW-1185">Reference proteome</keyword>
<evidence type="ECO:0000256" key="5">
    <source>
        <dbReference type="ARBA" id="ARBA00022840"/>
    </source>
</evidence>
<dbReference type="GO" id="GO:0016887">
    <property type="term" value="F:ATP hydrolysis activity"/>
    <property type="evidence" value="ECO:0007669"/>
    <property type="project" value="InterPro"/>
</dbReference>
<keyword evidence="6" id="KW-0378">Hydrolase</keyword>
<dbReference type="GO" id="GO:0009535">
    <property type="term" value="C:chloroplast thylakoid membrane"/>
    <property type="evidence" value="ECO:0007669"/>
    <property type="project" value="TreeGrafter"/>
</dbReference>
<dbReference type="SUPFAM" id="SSF52540">
    <property type="entry name" value="P-loop containing nucleoside triphosphate hydrolases"/>
    <property type="match status" value="1"/>
</dbReference>